<name>A0A9P4WU11_9PLEO</name>
<evidence type="ECO:0000256" key="2">
    <source>
        <dbReference type="ARBA" id="ARBA00022679"/>
    </source>
</evidence>
<dbReference type="AlphaFoldDB" id="A0A9P4WU11"/>
<accession>A0A9P4WU11</accession>
<dbReference type="Gene3D" id="3.40.50.150">
    <property type="entry name" value="Vaccinia Virus protein VP39"/>
    <property type="match status" value="1"/>
</dbReference>
<dbReference type="GO" id="GO:0000049">
    <property type="term" value="F:tRNA binding"/>
    <property type="evidence" value="ECO:0007669"/>
    <property type="project" value="TreeGrafter"/>
</dbReference>
<feature type="compositionally biased region" description="Basic residues" evidence="3">
    <location>
        <begin position="185"/>
        <end position="195"/>
    </location>
</feature>
<dbReference type="EMBL" id="SWKV01000020">
    <property type="protein sequence ID" value="KAF3041574.1"/>
    <property type="molecule type" value="Genomic_DNA"/>
</dbReference>
<feature type="domain" description="Methyltransferase type 11" evidence="4">
    <location>
        <begin position="53"/>
        <end position="137"/>
    </location>
</feature>
<comment type="caution">
    <text evidence="5">The sequence shown here is derived from an EMBL/GenBank/DDBJ whole genome shotgun (WGS) entry which is preliminary data.</text>
</comment>
<dbReference type="GO" id="GO:0005737">
    <property type="term" value="C:cytoplasm"/>
    <property type="evidence" value="ECO:0007669"/>
    <property type="project" value="TreeGrafter"/>
</dbReference>
<dbReference type="OrthoDB" id="271595at2759"/>
<feature type="compositionally biased region" description="Basic and acidic residues" evidence="3">
    <location>
        <begin position="213"/>
        <end position="229"/>
    </location>
</feature>
<evidence type="ECO:0000256" key="3">
    <source>
        <dbReference type="SAM" id="MobiDB-lite"/>
    </source>
</evidence>
<proteinExistence type="predicted"/>
<dbReference type="InterPro" id="IPR051422">
    <property type="entry name" value="AlkB_tRNA_MeTrf/Diox"/>
</dbReference>
<dbReference type="InterPro" id="IPR013216">
    <property type="entry name" value="Methyltransf_11"/>
</dbReference>
<evidence type="ECO:0000259" key="4">
    <source>
        <dbReference type="Pfam" id="PF08241"/>
    </source>
</evidence>
<evidence type="ECO:0000256" key="1">
    <source>
        <dbReference type="ARBA" id="ARBA00022603"/>
    </source>
</evidence>
<dbReference type="Pfam" id="PF08241">
    <property type="entry name" value="Methyltransf_11"/>
    <property type="match status" value="1"/>
</dbReference>
<keyword evidence="2" id="KW-0808">Transferase</keyword>
<dbReference type="InterPro" id="IPR029063">
    <property type="entry name" value="SAM-dependent_MTases_sf"/>
</dbReference>
<dbReference type="CDD" id="cd02440">
    <property type="entry name" value="AdoMet_MTases"/>
    <property type="match status" value="1"/>
</dbReference>
<protein>
    <submittedName>
        <fullName evidence="5">tRNA methyltransferase, has a role in tRNA modification</fullName>
    </submittedName>
</protein>
<reference evidence="5" key="1">
    <citation type="submission" date="2019-04" db="EMBL/GenBank/DDBJ databases">
        <title>Sequencing of skin fungus with MAO and IRED activity.</title>
        <authorList>
            <person name="Marsaioli A.J."/>
            <person name="Bonatto J.M.C."/>
            <person name="Reis Junior O."/>
        </authorList>
    </citation>
    <scope>NUCLEOTIDE SEQUENCE</scope>
    <source>
        <strain evidence="5">28M1</strain>
    </source>
</reference>
<dbReference type="GO" id="GO:0030488">
    <property type="term" value="P:tRNA methylation"/>
    <property type="evidence" value="ECO:0007669"/>
    <property type="project" value="TreeGrafter"/>
</dbReference>
<dbReference type="SUPFAM" id="SSF53335">
    <property type="entry name" value="S-adenosyl-L-methionine-dependent methyltransferases"/>
    <property type="match status" value="1"/>
</dbReference>
<sequence>MAESDAAGTTYEAEHVHEVYEQIASHFSSTRYKPWPIVERFLKEQPNGAIGADVGCGNGKYLAVNKEVFIVGSDRSTNLVTFAKQHKPHDVVVADNLSLPHPPHSFDFAISIAVVHHLSTPARRVEAVKCILDLLRPSQQGVSGSGGRALIYVWALEQKSSRRGWDEGGEQDVMVPWVMTAKKEKAPKKKKQQPRKKGDETIHGGANVENEPEEKKEEQVETQEAKPEGDKTFLRYYHLYRKGELESDIEQAGGSVIESGYEKDNWWAIASLK</sequence>
<dbReference type="GO" id="GO:0008757">
    <property type="term" value="F:S-adenosylmethionine-dependent methyltransferase activity"/>
    <property type="evidence" value="ECO:0007669"/>
    <property type="project" value="InterPro"/>
</dbReference>
<dbReference type="GO" id="GO:0002098">
    <property type="term" value="P:tRNA wobble uridine modification"/>
    <property type="evidence" value="ECO:0007669"/>
    <property type="project" value="TreeGrafter"/>
</dbReference>
<dbReference type="PANTHER" id="PTHR13069">
    <property type="entry name" value="ALKYLATED DNA REPAIR PROTEIN ALKB HOMOLOG 8"/>
    <property type="match status" value="1"/>
</dbReference>
<feature type="region of interest" description="Disordered" evidence="3">
    <location>
        <begin position="180"/>
        <end position="229"/>
    </location>
</feature>
<evidence type="ECO:0000313" key="6">
    <source>
        <dbReference type="Proteomes" id="UP000758155"/>
    </source>
</evidence>
<evidence type="ECO:0000313" key="5">
    <source>
        <dbReference type="EMBL" id="KAF3041574.1"/>
    </source>
</evidence>
<gene>
    <name evidence="5" type="primary">TRM9</name>
    <name evidence="5" type="ORF">E8E12_008419</name>
</gene>
<keyword evidence="6" id="KW-1185">Reference proteome</keyword>
<organism evidence="5 6">
    <name type="scientific">Didymella heteroderae</name>
    <dbReference type="NCBI Taxonomy" id="1769908"/>
    <lineage>
        <taxon>Eukaryota</taxon>
        <taxon>Fungi</taxon>
        <taxon>Dikarya</taxon>
        <taxon>Ascomycota</taxon>
        <taxon>Pezizomycotina</taxon>
        <taxon>Dothideomycetes</taxon>
        <taxon>Pleosporomycetidae</taxon>
        <taxon>Pleosporales</taxon>
        <taxon>Pleosporineae</taxon>
        <taxon>Didymellaceae</taxon>
        <taxon>Didymella</taxon>
    </lineage>
</organism>
<dbReference type="GO" id="GO:0005634">
    <property type="term" value="C:nucleus"/>
    <property type="evidence" value="ECO:0007669"/>
    <property type="project" value="TreeGrafter"/>
</dbReference>
<dbReference type="GO" id="GO:0106335">
    <property type="term" value="F:tRNA (5-carboxymethyluridine(34)-5-O)-methyltransferase activity"/>
    <property type="evidence" value="ECO:0007669"/>
    <property type="project" value="TreeGrafter"/>
</dbReference>
<keyword evidence="1 5" id="KW-0489">Methyltransferase</keyword>
<dbReference type="PANTHER" id="PTHR13069:SF21">
    <property type="entry name" value="ALKYLATED DNA REPAIR PROTEIN ALKB HOMOLOG 8"/>
    <property type="match status" value="1"/>
</dbReference>
<dbReference type="Proteomes" id="UP000758155">
    <property type="component" value="Unassembled WGS sequence"/>
</dbReference>